<evidence type="ECO:0000313" key="3">
    <source>
        <dbReference type="EMBL" id="PRR83142.1"/>
    </source>
</evidence>
<dbReference type="GO" id="GO:0030288">
    <property type="term" value="C:outer membrane-bounded periplasmic space"/>
    <property type="evidence" value="ECO:0007669"/>
    <property type="project" value="TreeGrafter"/>
</dbReference>
<keyword evidence="1" id="KW-1133">Transmembrane helix</keyword>
<dbReference type="PANTHER" id="PTHR30032:SF4">
    <property type="entry name" value="AMIDASE ENHANCER"/>
    <property type="match status" value="1"/>
</dbReference>
<proteinExistence type="predicted"/>
<dbReference type="PANTHER" id="PTHR30032">
    <property type="entry name" value="N-ACETYLMURAMOYL-L-ALANINE AMIDASE-RELATED"/>
    <property type="match status" value="1"/>
</dbReference>
<evidence type="ECO:0000256" key="1">
    <source>
        <dbReference type="SAM" id="Phobius"/>
    </source>
</evidence>
<dbReference type="Proteomes" id="UP000239471">
    <property type="component" value="Unassembled WGS sequence"/>
</dbReference>
<dbReference type="RefSeq" id="WP_341458737.1">
    <property type="nucleotide sequence ID" value="NZ_PVXQ01000009.1"/>
</dbReference>
<name>A0A2T0BH56_9CLOT</name>
<dbReference type="InterPro" id="IPR014225">
    <property type="entry name" value="Spore_II_D_firmicutes"/>
</dbReference>
<evidence type="ECO:0000313" key="4">
    <source>
        <dbReference type="Proteomes" id="UP000239471"/>
    </source>
</evidence>
<dbReference type="GO" id="GO:0030435">
    <property type="term" value="P:sporulation resulting in formation of a cellular spore"/>
    <property type="evidence" value="ECO:0007669"/>
    <property type="project" value="InterPro"/>
</dbReference>
<organism evidence="3 4">
    <name type="scientific">Clostridium vincentii</name>
    <dbReference type="NCBI Taxonomy" id="52704"/>
    <lineage>
        <taxon>Bacteria</taxon>
        <taxon>Bacillati</taxon>
        <taxon>Bacillota</taxon>
        <taxon>Clostridia</taxon>
        <taxon>Eubacteriales</taxon>
        <taxon>Clostridiaceae</taxon>
        <taxon>Clostridium</taxon>
    </lineage>
</organism>
<keyword evidence="1" id="KW-0812">Transmembrane</keyword>
<sequence length="346" mass="38115">MNKGNMFEKSKIVIAMTFCILGFMIIFSVIFIVSPEQLLNSYGIDENSIRYVKGEGVLVSGTDVVKMYNRETDKIEEIPLEDYIAGVVSAEMPANFSEEAIKAQAVAARTYYFSKRLSPCTEAKGGEICNSTHCQVYISKEERMNSWAGSEAENNWNKIVSAVEATKGQVLIYDGDIVKYPQFFATSSGKTESAVDVLSDEIPYLQSIDSPGEEIAPKYETSIDIKMAELVNKINKVYPKANLTTADAALKISISSRTDGGGVKEIKLGEESVSGIKFRQLLGLNSANFILEFSKDSVKISCKGYGHGVGMSQWGANAMAKTGEKYDVILKHYYTGVEIDKIKYVN</sequence>
<accession>A0A2T0BH56</accession>
<dbReference type="InterPro" id="IPR051922">
    <property type="entry name" value="Bact_Sporulation_Assoc"/>
</dbReference>
<feature type="domain" description="Sporulation stage II protein D amidase enhancer LytB N-terminal" evidence="2">
    <location>
        <begin position="68"/>
        <end position="173"/>
    </location>
</feature>
<reference evidence="3 4" key="1">
    <citation type="submission" date="2018-03" db="EMBL/GenBank/DDBJ databases">
        <title>Genome sequence of Clostridium vincentii DSM 10228.</title>
        <authorList>
            <person name="Poehlein A."/>
            <person name="Daniel R."/>
        </authorList>
    </citation>
    <scope>NUCLEOTIDE SEQUENCE [LARGE SCALE GENOMIC DNA]</scope>
    <source>
        <strain evidence="3 4">DSM 10228</strain>
    </source>
</reference>
<keyword evidence="4" id="KW-1185">Reference proteome</keyword>
<dbReference type="InterPro" id="IPR013693">
    <property type="entry name" value="SpoIID/LytB_N"/>
</dbReference>
<gene>
    <name evidence="3" type="primary">lytB_1</name>
    <name evidence="3" type="ORF">CLVI_11840</name>
</gene>
<dbReference type="AlphaFoldDB" id="A0A2T0BH56"/>
<dbReference type="EMBL" id="PVXQ01000009">
    <property type="protein sequence ID" value="PRR83142.1"/>
    <property type="molecule type" value="Genomic_DNA"/>
</dbReference>
<dbReference type="NCBIfam" id="TIGR02669">
    <property type="entry name" value="SpoIID_LytB"/>
    <property type="match status" value="1"/>
</dbReference>
<protein>
    <submittedName>
        <fullName evidence="3">Amidase enhancer</fullName>
    </submittedName>
</protein>
<dbReference type="NCBIfam" id="TIGR02870">
    <property type="entry name" value="spore_II_D"/>
    <property type="match status" value="1"/>
</dbReference>
<feature type="transmembrane region" description="Helical" evidence="1">
    <location>
        <begin position="12"/>
        <end position="33"/>
    </location>
</feature>
<evidence type="ECO:0000259" key="2">
    <source>
        <dbReference type="Pfam" id="PF08486"/>
    </source>
</evidence>
<keyword evidence="1" id="KW-0472">Membrane</keyword>
<dbReference type="InterPro" id="IPR013486">
    <property type="entry name" value="SpoIID/LytB"/>
</dbReference>
<comment type="caution">
    <text evidence="3">The sequence shown here is derived from an EMBL/GenBank/DDBJ whole genome shotgun (WGS) entry which is preliminary data.</text>
</comment>
<dbReference type="Pfam" id="PF08486">
    <property type="entry name" value="SpoIID"/>
    <property type="match status" value="1"/>
</dbReference>